<proteinExistence type="predicted"/>
<organism evidence="1 2">
    <name type="scientific">Trebonia kvetii</name>
    <dbReference type="NCBI Taxonomy" id="2480626"/>
    <lineage>
        <taxon>Bacteria</taxon>
        <taxon>Bacillati</taxon>
        <taxon>Actinomycetota</taxon>
        <taxon>Actinomycetes</taxon>
        <taxon>Streptosporangiales</taxon>
        <taxon>Treboniaceae</taxon>
        <taxon>Trebonia</taxon>
    </lineage>
</organism>
<accession>A0A6P2BS46</accession>
<reference evidence="1 2" key="1">
    <citation type="submission" date="2018-11" db="EMBL/GenBank/DDBJ databases">
        <title>Trebonia kvetii gen.nov., sp.nov., a novel acidophilic actinobacterium, and proposal of the new actinobacterial family Treboniaceae fam. nov.</title>
        <authorList>
            <person name="Rapoport D."/>
            <person name="Sagova-Mareckova M."/>
            <person name="Sedlacek I."/>
            <person name="Provaznik J."/>
            <person name="Kralova S."/>
            <person name="Pavlinic D."/>
            <person name="Benes V."/>
            <person name="Kopecky J."/>
        </authorList>
    </citation>
    <scope>NUCLEOTIDE SEQUENCE [LARGE SCALE GENOMIC DNA]</scope>
    <source>
        <strain evidence="1 2">15Tr583</strain>
    </source>
</reference>
<dbReference type="AlphaFoldDB" id="A0A6P2BS46"/>
<dbReference type="RefSeq" id="WP_145859661.1">
    <property type="nucleotide sequence ID" value="NZ_RPFW01000007.1"/>
</dbReference>
<protein>
    <submittedName>
        <fullName evidence="1">Uncharacterized protein</fullName>
    </submittedName>
</protein>
<keyword evidence="2" id="KW-1185">Reference proteome</keyword>
<name>A0A6P2BS46_9ACTN</name>
<comment type="caution">
    <text evidence="1">The sequence shown here is derived from an EMBL/GenBank/DDBJ whole genome shotgun (WGS) entry which is preliminary data.</text>
</comment>
<dbReference type="EMBL" id="RPFW01000007">
    <property type="protein sequence ID" value="TVZ01251.1"/>
    <property type="molecule type" value="Genomic_DNA"/>
</dbReference>
<evidence type="ECO:0000313" key="2">
    <source>
        <dbReference type="Proteomes" id="UP000460272"/>
    </source>
</evidence>
<gene>
    <name evidence="1" type="ORF">EAS64_33775</name>
</gene>
<sequence length="218" mass="23949">MDINDFAPNKCCECGADLSGVGGYPVKYAFGVDVIRTGGDGQRTTERTPYAEMTKVTVPGLYRCHACFQAIADGELVSELTFEQSLAWAAEMCIRADARLDRLRKGGRAYRELKKWLDEALNSTAELAFYYQRTGNAPSVGVLLGDELVRSYENEDQPAAEAAPDDADAMYRKLLASIELGPEGFTYLCPNCDKRHDAEWLVGNMSTSFLGVGDDSKD</sequence>
<dbReference type="Proteomes" id="UP000460272">
    <property type="component" value="Unassembled WGS sequence"/>
</dbReference>
<evidence type="ECO:0000313" key="1">
    <source>
        <dbReference type="EMBL" id="TVZ01251.1"/>
    </source>
</evidence>